<accession>A0AAQ3MSF2</accession>
<keyword evidence="4" id="KW-1185">Reference proteome</keyword>
<feature type="region of interest" description="Disordered" evidence="1">
    <location>
        <begin position="1"/>
        <end position="25"/>
    </location>
</feature>
<keyword evidence="2" id="KW-1133">Transmembrane helix</keyword>
<gene>
    <name evidence="3" type="ORF">V8G54_028955</name>
</gene>
<evidence type="ECO:0000313" key="4">
    <source>
        <dbReference type="Proteomes" id="UP001374535"/>
    </source>
</evidence>
<proteinExistence type="predicted"/>
<protein>
    <submittedName>
        <fullName evidence="3">Uncharacterized protein</fullName>
    </submittedName>
</protein>
<name>A0AAQ3MSF2_VIGMU</name>
<dbReference type="Proteomes" id="UP001374535">
    <property type="component" value="Chromosome 9"/>
</dbReference>
<evidence type="ECO:0000256" key="2">
    <source>
        <dbReference type="SAM" id="Phobius"/>
    </source>
</evidence>
<dbReference type="AlphaFoldDB" id="A0AAQ3MSF2"/>
<evidence type="ECO:0000313" key="3">
    <source>
        <dbReference type="EMBL" id="WVY96804.1"/>
    </source>
</evidence>
<keyword evidence="2" id="KW-0472">Membrane</keyword>
<evidence type="ECO:0000256" key="1">
    <source>
        <dbReference type="SAM" id="MobiDB-lite"/>
    </source>
</evidence>
<feature type="transmembrane region" description="Helical" evidence="2">
    <location>
        <begin position="91"/>
        <end position="111"/>
    </location>
</feature>
<organism evidence="3 4">
    <name type="scientific">Vigna mungo</name>
    <name type="common">Black gram</name>
    <name type="synonym">Phaseolus mungo</name>
    <dbReference type="NCBI Taxonomy" id="3915"/>
    <lineage>
        <taxon>Eukaryota</taxon>
        <taxon>Viridiplantae</taxon>
        <taxon>Streptophyta</taxon>
        <taxon>Embryophyta</taxon>
        <taxon>Tracheophyta</taxon>
        <taxon>Spermatophyta</taxon>
        <taxon>Magnoliopsida</taxon>
        <taxon>eudicotyledons</taxon>
        <taxon>Gunneridae</taxon>
        <taxon>Pentapetalae</taxon>
        <taxon>rosids</taxon>
        <taxon>fabids</taxon>
        <taxon>Fabales</taxon>
        <taxon>Fabaceae</taxon>
        <taxon>Papilionoideae</taxon>
        <taxon>50 kb inversion clade</taxon>
        <taxon>NPAAA clade</taxon>
        <taxon>indigoferoid/millettioid clade</taxon>
        <taxon>Phaseoleae</taxon>
        <taxon>Vigna</taxon>
    </lineage>
</organism>
<keyword evidence="2" id="KW-0812">Transmembrane</keyword>
<reference evidence="3 4" key="1">
    <citation type="journal article" date="2023" name="Life. Sci Alliance">
        <title>Evolutionary insights into 3D genome organization and epigenetic landscape of Vigna mungo.</title>
        <authorList>
            <person name="Junaid A."/>
            <person name="Singh B."/>
            <person name="Bhatia S."/>
        </authorList>
    </citation>
    <scope>NUCLEOTIDE SEQUENCE [LARGE SCALE GENOMIC DNA]</scope>
    <source>
        <strain evidence="3">Urdbean</strain>
    </source>
</reference>
<dbReference type="EMBL" id="CP144692">
    <property type="protein sequence ID" value="WVY96804.1"/>
    <property type="molecule type" value="Genomic_DNA"/>
</dbReference>
<sequence>MKCHHSSRSSRLSKSNIGHRATPTEYTNPTLTPSCKLGYTFGNISSSSYLHHMTPQGVWAVSCYENGWFWLVFGSGRSSSWSASSNLNCTFSRFISIVFIFFYIMATTGFIDCKVCVAFA</sequence>